<dbReference type="InterPro" id="IPR036273">
    <property type="entry name" value="CRAL/TRIO_N_dom_sf"/>
</dbReference>
<evidence type="ECO:0000259" key="2">
    <source>
        <dbReference type="PROSITE" id="PS50191"/>
    </source>
</evidence>
<dbReference type="VEuPathDB" id="ToxoDB:BESB_036380"/>
<feature type="compositionally biased region" description="Basic and acidic residues" evidence="1">
    <location>
        <begin position="15"/>
        <end position="25"/>
    </location>
</feature>
<feature type="region of interest" description="Disordered" evidence="1">
    <location>
        <begin position="1"/>
        <end position="59"/>
    </location>
</feature>
<dbReference type="OrthoDB" id="75724at2759"/>
<dbReference type="SUPFAM" id="SSF52087">
    <property type="entry name" value="CRAL/TRIO domain"/>
    <property type="match status" value="1"/>
</dbReference>
<keyword evidence="4" id="KW-1185">Reference proteome</keyword>
<organism evidence="3 4">
    <name type="scientific">Besnoitia besnoiti</name>
    <name type="common">Apicomplexan protozoan</name>
    <dbReference type="NCBI Taxonomy" id="94643"/>
    <lineage>
        <taxon>Eukaryota</taxon>
        <taxon>Sar</taxon>
        <taxon>Alveolata</taxon>
        <taxon>Apicomplexa</taxon>
        <taxon>Conoidasida</taxon>
        <taxon>Coccidia</taxon>
        <taxon>Eucoccidiorida</taxon>
        <taxon>Eimeriorina</taxon>
        <taxon>Sarcocystidae</taxon>
        <taxon>Besnoitia</taxon>
    </lineage>
</organism>
<accession>A0A2A9MNC7</accession>
<proteinExistence type="predicted"/>
<gene>
    <name evidence="3" type="ORF">BESB_036380</name>
</gene>
<dbReference type="InterPro" id="IPR036865">
    <property type="entry name" value="CRAL-TRIO_dom_sf"/>
</dbReference>
<dbReference type="PROSITE" id="PS50191">
    <property type="entry name" value="CRAL_TRIO"/>
    <property type="match status" value="1"/>
</dbReference>
<name>A0A2A9MNC7_BESBE</name>
<feature type="domain" description="CRAL-TRIO" evidence="2">
    <location>
        <begin position="149"/>
        <end position="311"/>
    </location>
</feature>
<dbReference type="KEGG" id="bbes:BESB_036380"/>
<dbReference type="Gene3D" id="3.40.525.10">
    <property type="entry name" value="CRAL-TRIO lipid binding domain"/>
    <property type="match status" value="1"/>
</dbReference>
<dbReference type="SMART" id="SM01100">
    <property type="entry name" value="CRAL_TRIO_N"/>
    <property type="match status" value="1"/>
</dbReference>
<comment type="caution">
    <text evidence="3">The sequence shown here is derived from an EMBL/GenBank/DDBJ whole genome shotgun (WGS) entry which is preliminary data.</text>
</comment>
<dbReference type="PANTHER" id="PTHR46818:SF1">
    <property type="entry name" value="CHROMOSOME UNDETERMINED SCAFFOLD_125, WHOLE GENOME SHOTGUN SEQUENCE"/>
    <property type="match status" value="1"/>
</dbReference>
<feature type="compositionally biased region" description="Polar residues" evidence="1">
    <location>
        <begin position="26"/>
        <end position="39"/>
    </location>
</feature>
<dbReference type="GeneID" id="40308619"/>
<evidence type="ECO:0000256" key="1">
    <source>
        <dbReference type="SAM" id="MobiDB-lite"/>
    </source>
</evidence>
<dbReference type="STRING" id="94643.A0A2A9MNC7"/>
<dbReference type="AlphaFoldDB" id="A0A2A9MNC7"/>
<evidence type="ECO:0000313" key="4">
    <source>
        <dbReference type="Proteomes" id="UP000224006"/>
    </source>
</evidence>
<evidence type="ECO:0000313" key="3">
    <source>
        <dbReference type="EMBL" id="PFH37180.1"/>
    </source>
</evidence>
<dbReference type="SMART" id="SM00516">
    <property type="entry name" value="SEC14"/>
    <property type="match status" value="1"/>
</dbReference>
<dbReference type="Pfam" id="PF00650">
    <property type="entry name" value="CRAL_TRIO"/>
    <property type="match status" value="1"/>
</dbReference>
<dbReference type="SUPFAM" id="SSF46938">
    <property type="entry name" value="CRAL/TRIO N-terminal domain"/>
    <property type="match status" value="1"/>
</dbReference>
<dbReference type="RefSeq" id="XP_029221189.1">
    <property type="nucleotide sequence ID" value="XM_029362224.1"/>
</dbReference>
<dbReference type="InterPro" id="IPR001251">
    <property type="entry name" value="CRAL-TRIO_dom"/>
</dbReference>
<dbReference type="Proteomes" id="UP000224006">
    <property type="component" value="Chromosome II"/>
</dbReference>
<dbReference type="InterPro" id="IPR011074">
    <property type="entry name" value="CRAL/TRIO_N_dom"/>
</dbReference>
<protein>
    <submittedName>
        <fullName evidence="3">Putative polyphosphoinositide binding protein</fullName>
    </submittedName>
</protein>
<sequence>METNSKKSASFSRQDSADSCERDTSAQRTGSPSPMSNGSDLPALPGEETAVPPEALSYQPKPDEIYKPIGNGLFVRLIFGDLPLTPYEMGEVAKVKETLKRDPSVLSGTVFSDDRYIVRFLQGNDWNVEKCVADMKRHLVWRRDHLPIPAAKVLPLLPKGYCYVFGRDKCRRPIFIIRCKEFISANPTEVLPVVLFWLEVTIHRLLVKNKVEQWRVIIDLDQCSALSAPVGILKDIADTLTRNYRGRLSQMLIINSGFVFWSLWQLVSVVLPERTKQKICLYTTNYQADLFSHVQKNQVEERYGGTCANVTNFAGIYMPPGPFS</sequence>
<feature type="compositionally biased region" description="Polar residues" evidence="1">
    <location>
        <begin position="1"/>
        <end position="14"/>
    </location>
</feature>
<dbReference type="PANTHER" id="PTHR46818">
    <property type="entry name" value="DOMAIN-CONTAINING PROTEIN, PUTATIVE-RELATED"/>
    <property type="match status" value="1"/>
</dbReference>
<dbReference type="CDD" id="cd00170">
    <property type="entry name" value="SEC14"/>
    <property type="match status" value="1"/>
</dbReference>
<reference evidence="3 4" key="1">
    <citation type="submission" date="2017-09" db="EMBL/GenBank/DDBJ databases">
        <title>Genome sequencing of Besnoitia besnoiti strain Bb-Ger1.</title>
        <authorList>
            <person name="Schares G."/>
            <person name="Venepally P."/>
            <person name="Lorenzi H.A."/>
        </authorList>
    </citation>
    <scope>NUCLEOTIDE SEQUENCE [LARGE SCALE GENOMIC DNA]</scope>
    <source>
        <strain evidence="3 4">Bb-Ger1</strain>
    </source>
</reference>
<dbReference type="EMBL" id="NWUJ01000002">
    <property type="protein sequence ID" value="PFH37180.1"/>
    <property type="molecule type" value="Genomic_DNA"/>
</dbReference>